<keyword evidence="2" id="KW-1185">Reference proteome</keyword>
<name>A0ABS4FAT3_9BACL</name>
<dbReference type="InterPro" id="IPR036412">
    <property type="entry name" value="HAD-like_sf"/>
</dbReference>
<evidence type="ECO:0000313" key="2">
    <source>
        <dbReference type="Proteomes" id="UP000706926"/>
    </source>
</evidence>
<dbReference type="EMBL" id="JAGGKI010000005">
    <property type="protein sequence ID" value="MBP1893366.1"/>
    <property type="molecule type" value="Genomic_DNA"/>
</dbReference>
<proteinExistence type="predicted"/>
<accession>A0ABS4FAT3</accession>
<keyword evidence="1" id="KW-0378">Hydrolase</keyword>
<dbReference type="Gene3D" id="3.40.50.1000">
    <property type="entry name" value="HAD superfamily/HAD-like"/>
    <property type="match status" value="1"/>
</dbReference>
<dbReference type="PANTHER" id="PTHR43611">
    <property type="entry name" value="ALPHA-D-GLUCOSE 1-PHOSPHATE PHOSPHATASE"/>
    <property type="match status" value="1"/>
</dbReference>
<dbReference type="RefSeq" id="WP_210094771.1">
    <property type="nucleotide sequence ID" value="NZ_BOSA01000005.1"/>
</dbReference>
<dbReference type="GO" id="GO:0016787">
    <property type="term" value="F:hydrolase activity"/>
    <property type="evidence" value="ECO:0007669"/>
    <property type="project" value="UniProtKB-KW"/>
</dbReference>
<reference evidence="1 2" key="1">
    <citation type="submission" date="2021-03" db="EMBL/GenBank/DDBJ databases">
        <title>Genomic Encyclopedia of Type Strains, Phase IV (KMG-IV): sequencing the most valuable type-strain genomes for metagenomic binning, comparative biology and taxonomic classification.</title>
        <authorList>
            <person name="Goeker M."/>
        </authorList>
    </citation>
    <scope>NUCLEOTIDE SEQUENCE [LARGE SCALE GENOMIC DNA]</scope>
    <source>
        <strain evidence="1 2">DSM 15596</strain>
    </source>
</reference>
<organism evidence="1 2">
    <name type="scientific">Paenibacillus lactis</name>
    <dbReference type="NCBI Taxonomy" id="228574"/>
    <lineage>
        <taxon>Bacteria</taxon>
        <taxon>Bacillati</taxon>
        <taxon>Bacillota</taxon>
        <taxon>Bacilli</taxon>
        <taxon>Bacillales</taxon>
        <taxon>Paenibacillaceae</taxon>
        <taxon>Paenibacillus</taxon>
    </lineage>
</organism>
<dbReference type="Proteomes" id="UP000706926">
    <property type="component" value="Unassembled WGS sequence"/>
</dbReference>
<dbReference type="PANTHER" id="PTHR43611:SF3">
    <property type="entry name" value="FLAVIN MONONUCLEOTIDE HYDROLASE 1, CHLOROPLATIC"/>
    <property type="match status" value="1"/>
</dbReference>
<dbReference type="InterPro" id="IPR023214">
    <property type="entry name" value="HAD_sf"/>
</dbReference>
<dbReference type="SUPFAM" id="SSF56784">
    <property type="entry name" value="HAD-like"/>
    <property type="match status" value="1"/>
</dbReference>
<sequence>MNGKPQLVLDLAGVLVSNFSSTFWPAIFGESGLSFQRIREQFDEVRKDLWTGKLREGDFWIWLCNRIKWVNREEARKLLIQSLEPLPAIHSLGQWSQIADIHVLSNHCKEWLEPILDQIEPHTKSITISNQVGLSKPDIQIYHHVAQYFDDYGASHPMVLYIDDQEKNLIPAIKLGWNTLLADNKHQWLHQVEPILSGIRCEK</sequence>
<comment type="caution">
    <text evidence="1">The sequence shown here is derived from an EMBL/GenBank/DDBJ whole genome shotgun (WGS) entry which is preliminary data.</text>
</comment>
<dbReference type="Gene3D" id="1.10.150.240">
    <property type="entry name" value="Putative phosphatase, domain 2"/>
    <property type="match status" value="1"/>
</dbReference>
<protein>
    <submittedName>
        <fullName evidence="1">Hydrolase of the HAD superfamily</fullName>
    </submittedName>
</protein>
<dbReference type="GeneID" id="95404461"/>
<evidence type="ECO:0000313" key="1">
    <source>
        <dbReference type="EMBL" id="MBP1893366.1"/>
    </source>
</evidence>
<gene>
    <name evidence="1" type="ORF">J2Z18_002468</name>
</gene>
<dbReference type="InterPro" id="IPR023198">
    <property type="entry name" value="PGP-like_dom2"/>
</dbReference>